<dbReference type="InterPro" id="IPR052306">
    <property type="entry name" value="CYP450_71D"/>
</dbReference>
<evidence type="ECO:0000256" key="12">
    <source>
        <dbReference type="ARBA" id="ARBA00023136"/>
    </source>
</evidence>
<dbReference type="GO" id="GO:0042910">
    <property type="term" value="F:xenobiotic transmembrane transporter activity"/>
    <property type="evidence" value="ECO:0007669"/>
    <property type="project" value="InterPro"/>
</dbReference>
<gene>
    <name evidence="13" type="ORF">LLUT_LOCUS9199</name>
</gene>
<evidence type="ECO:0000313" key="13">
    <source>
        <dbReference type="EMBL" id="CAL0308139.1"/>
    </source>
</evidence>
<evidence type="ECO:0000256" key="6">
    <source>
        <dbReference type="ARBA" id="ARBA00022692"/>
    </source>
</evidence>
<evidence type="ECO:0000256" key="1">
    <source>
        <dbReference type="ARBA" id="ARBA00001971"/>
    </source>
</evidence>
<dbReference type="GO" id="GO:0016705">
    <property type="term" value="F:oxidoreductase activity, acting on paired donors, with incorporation or reduction of molecular oxygen"/>
    <property type="evidence" value="ECO:0007669"/>
    <property type="project" value="InterPro"/>
</dbReference>
<dbReference type="Pfam" id="PF00067">
    <property type="entry name" value="p450"/>
    <property type="match status" value="1"/>
</dbReference>
<keyword evidence="12" id="KW-0472">Membrane</keyword>
<dbReference type="GO" id="GO:0005506">
    <property type="term" value="F:iron ion binding"/>
    <property type="evidence" value="ECO:0007669"/>
    <property type="project" value="InterPro"/>
</dbReference>
<evidence type="ECO:0000256" key="4">
    <source>
        <dbReference type="ARBA" id="ARBA00010617"/>
    </source>
</evidence>
<dbReference type="GO" id="GO:0016020">
    <property type="term" value="C:membrane"/>
    <property type="evidence" value="ECO:0007669"/>
    <property type="project" value="UniProtKB-SubCell"/>
</dbReference>
<comment type="cofactor">
    <cofactor evidence="1">
        <name>heme</name>
        <dbReference type="ChEBI" id="CHEBI:30413"/>
    </cofactor>
</comment>
<dbReference type="InterPro" id="IPR036396">
    <property type="entry name" value="Cyt_P450_sf"/>
</dbReference>
<dbReference type="PANTHER" id="PTHR47953">
    <property type="entry name" value="OS08G0105600 PROTEIN"/>
    <property type="match status" value="1"/>
</dbReference>
<evidence type="ECO:0000256" key="2">
    <source>
        <dbReference type="ARBA" id="ARBA00004167"/>
    </source>
</evidence>
<keyword evidence="7" id="KW-0479">Metal-binding</keyword>
<name>A0AAV1WFM8_LUPLU</name>
<dbReference type="InterPro" id="IPR001128">
    <property type="entry name" value="Cyt_P450"/>
</dbReference>
<reference evidence="13 14" key="1">
    <citation type="submission" date="2024-03" db="EMBL/GenBank/DDBJ databases">
        <authorList>
            <person name="Martinez-Hernandez J."/>
        </authorList>
    </citation>
    <scope>NUCLEOTIDE SEQUENCE [LARGE SCALE GENOMIC DNA]</scope>
</reference>
<protein>
    <recommendedName>
        <fullName evidence="15">Cytochrome P450</fullName>
    </recommendedName>
</protein>
<organism evidence="13 14">
    <name type="scientific">Lupinus luteus</name>
    <name type="common">European yellow lupine</name>
    <dbReference type="NCBI Taxonomy" id="3873"/>
    <lineage>
        <taxon>Eukaryota</taxon>
        <taxon>Viridiplantae</taxon>
        <taxon>Streptophyta</taxon>
        <taxon>Embryophyta</taxon>
        <taxon>Tracheophyta</taxon>
        <taxon>Spermatophyta</taxon>
        <taxon>Magnoliopsida</taxon>
        <taxon>eudicotyledons</taxon>
        <taxon>Gunneridae</taxon>
        <taxon>Pentapetalae</taxon>
        <taxon>rosids</taxon>
        <taxon>fabids</taxon>
        <taxon>Fabales</taxon>
        <taxon>Fabaceae</taxon>
        <taxon>Papilionoideae</taxon>
        <taxon>50 kb inversion clade</taxon>
        <taxon>genistoids sensu lato</taxon>
        <taxon>core genistoids</taxon>
        <taxon>Genisteae</taxon>
        <taxon>Lupinus</taxon>
    </lineage>
</organism>
<keyword evidence="5" id="KW-0349">Heme</keyword>
<comment type="similarity">
    <text evidence="3">Belongs to the multi antimicrobial extrusion (MATE) (TC 2.A.66.1) family.</text>
</comment>
<accession>A0AAV1WFM8</accession>
<evidence type="ECO:0000256" key="10">
    <source>
        <dbReference type="ARBA" id="ARBA00023004"/>
    </source>
</evidence>
<keyword evidence="8" id="KW-1133">Transmembrane helix</keyword>
<evidence type="ECO:0000256" key="3">
    <source>
        <dbReference type="ARBA" id="ARBA00010199"/>
    </source>
</evidence>
<dbReference type="PRINTS" id="PR00463">
    <property type="entry name" value="EP450I"/>
</dbReference>
<comment type="caution">
    <text evidence="13">The sequence shown here is derived from an EMBL/GenBank/DDBJ whole genome shotgun (WGS) entry which is preliminary data.</text>
</comment>
<keyword evidence="6" id="KW-0812">Transmembrane</keyword>
<keyword evidence="11" id="KW-0503">Monooxygenase</keyword>
<dbReference type="AlphaFoldDB" id="A0AAV1WFM8"/>
<evidence type="ECO:0000256" key="11">
    <source>
        <dbReference type="ARBA" id="ARBA00023033"/>
    </source>
</evidence>
<dbReference type="InterPro" id="IPR002528">
    <property type="entry name" value="MATE_fam"/>
</dbReference>
<keyword evidence="10" id="KW-0408">Iron</keyword>
<evidence type="ECO:0000256" key="8">
    <source>
        <dbReference type="ARBA" id="ARBA00022989"/>
    </source>
</evidence>
<comment type="similarity">
    <text evidence="4">Belongs to the cytochrome P450 family.</text>
</comment>
<comment type="subcellular location">
    <subcellularLocation>
        <location evidence="2">Membrane</location>
        <topology evidence="2">Single-pass membrane protein</topology>
    </subcellularLocation>
</comment>
<dbReference type="PANTHER" id="PTHR47953:SF19">
    <property type="entry name" value="OS06G0641600 PROTEIN"/>
    <property type="match status" value="1"/>
</dbReference>
<evidence type="ECO:0008006" key="15">
    <source>
        <dbReference type="Google" id="ProtNLM"/>
    </source>
</evidence>
<evidence type="ECO:0000256" key="9">
    <source>
        <dbReference type="ARBA" id="ARBA00023002"/>
    </source>
</evidence>
<dbReference type="PRINTS" id="PR00385">
    <property type="entry name" value="P450"/>
</dbReference>
<keyword evidence="9" id="KW-0560">Oxidoreductase</keyword>
<proteinExistence type="inferred from homology"/>
<dbReference type="Gene3D" id="1.10.630.10">
    <property type="entry name" value="Cytochrome P450"/>
    <property type="match status" value="1"/>
</dbReference>
<evidence type="ECO:0000256" key="7">
    <source>
        <dbReference type="ARBA" id="ARBA00022723"/>
    </source>
</evidence>
<sequence>MSEILKKNPRVMIKAQEEVRKVFAVIKETLRLHPPTPLLLPRERRETYGLKRYTIPVGTKVIVNAWAIGRDPEYWSEAEKFIPERFIDHPIDYKGFNMELIPFDAGVSSLPEWIPTKVMLATWLADSLEGCKLLTRKQPIKHRGPLELAAAGVSIALFNQASRITIFSLVSITTSFVAEEDTIEKLNIIATENKLKETVKLTKPLLSVMGVKHDSPMLAPALKYLRLRSFGAPAVLLSLAIQGIIRGFKDTTTPLYVIRTLK</sequence>
<dbReference type="Pfam" id="PF01554">
    <property type="entry name" value="MatE"/>
    <property type="match status" value="1"/>
</dbReference>
<dbReference type="GO" id="GO:0020037">
    <property type="term" value="F:heme binding"/>
    <property type="evidence" value="ECO:0007669"/>
    <property type="project" value="InterPro"/>
</dbReference>
<dbReference type="InterPro" id="IPR002401">
    <property type="entry name" value="Cyt_P450_E_grp-I"/>
</dbReference>
<evidence type="ECO:0000313" key="14">
    <source>
        <dbReference type="Proteomes" id="UP001497480"/>
    </source>
</evidence>
<keyword evidence="14" id="KW-1185">Reference proteome</keyword>
<evidence type="ECO:0000256" key="5">
    <source>
        <dbReference type="ARBA" id="ARBA00022617"/>
    </source>
</evidence>
<dbReference type="GO" id="GO:0004497">
    <property type="term" value="F:monooxygenase activity"/>
    <property type="evidence" value="ECO:0007669"/>
    <property type="project" value="UniProtKB-KW"/>
</dbReference>
<dbReference type="Proteomes" id="UP001497480">
    <property type="component" value="Unassembled WGS sequence"/>
</dbReference>
<dbReference type="GO" id="GO:0015297">
    <property type="term" value="F:antiporter activity"/>
    <property type="evidence" value="ECO:0007669"/>
    <property type="project" value="InterPro"/>
</dbReference>
<dbReference type="SUPFAM" id="SSF48264">
    <property type="entry name" value="Cytochrome P450"/>
    <property type="match status" value="1"/>
</dbReference>
<dbReference type="EMBL" id="CAXHTB010000006">
    <property type="protein sequence ID" value="CAL0308139.1"/>
    <property type="molecule type" value="Genomic_DNA"/>
</dbReference>